<feature type="compositionally biased region" description="Polar residues" evidence="1">
    <location>
        <begin position="54"/>
        <end position="68"/>
    </location>
</feature>
<evidence type="ECO:0000256" key="1">
    <source>
        <dbReference type="SAM" id="MobiDB-lite"/>
    </source>
</evidence>
<name>A0A2I1H0Z0_9GLOM</name>
<gene>
    <name evidence="2" type="ORF">RhiirA4_496972</name>
</gene>
<feature type="compositionally biased region" description="Polar residues" evidence="1">
    <location>
        <begin position="78"/>
        <end position="88"/>
    </location>
</feature>
<dbReference type="VEuPathDB" id="FungiDB:FUN_013581"/>
<feature type="region of interest" description="Disordered" evidence="1">
    <location>
        <begin position="52"/>
        <end position="111"/>
    </location>
</feature>
<dbReference type="VEuPathDB" id="FungiDB:RhiirFUN_026634"/>
<dbReference type="VEuPathDB" id="FungiDB:RhiirA1_395513"/>
<proteinExistence type="predicted"/>
<feature type="compositionally biased region" description="Polar residues" evidence="1">
    <location>
        <begin position="98"/>
        <end position="110"/>
    </location>
</feature>
<dbReference type="VEuPathDB" id="FungiDB:RhiirA1_446890"/>
<dbReference type="VEuPathDB" id="FungiDB:RhiirFUN_019932"/>
<comment type="caution">
    <text evidence="2">The sequence shown here is derived from an EMBL/GenBank/DDBJ whole genome shotgun (WGS) entry which is preliminary data.</text>
</comment>
<keyword evidence="3" id="KW-1185">Reference proteome</keyword>
<organism evidence="2 3">
    <name type="scientific">Rhizophagus irregularis</name>
    <dbReference type="NCBI Taxonomy" id="588596"/>
    <lineage>
        <taxon>Eukaryota</taxon>
        <taxon>Fungi</taxon>
        <taxon>Fungi incertae sedis</taxon>
        <taxon>Mucoromycota</taxon>
        <taxon>Glomeromycotina</taxon>
        <taxon>Glomeromycetes</taxon>
        <taxon>Glomerales</taxon>
        <taxon>Glomeraceae</taxon>
        <taxon>Rhizophagus</taxon>
    </lineage>
</organism>
<dbReference type="Proteomes" id="UP000234323">
    <property type="component" value="Unassembled WGS sequence"/>
</dbReference>
<sequence length="264" mass="30936">MSETQFPRSLFPQFTEAQLEEISKRFKSSVNWTKYNKWVEDGEPFVEHDEIIDQNGSSPRSPYGTKQCNVDRNRGLRNGSSSLNSARKTNQKTRERSNGTPSPARTQTTACDEREYCDLQRDNILNEVIGRNIKGEVREYKFDKASNRMKIIGSKINSYNIVPKESYIYAMTLPNNHYLMLRHLREEASSFHPEVLNREVANYTKKKDRQRLKTATSGGTNILNKLVLFEQTLAKREKKLTDRESLLHQYEKEYTVRRNWSKRN</sequence>
<dbReference type="AlphaFoldDB" id="A0A2I1H0Z0"/>
<accession>A0A2I1H0Z0</accession>
<reference evidence="2 3" key="1">
    <citation type="submission" date="2015-10" db="EMBL/GenBank/DDBJ databases">
        <title>Genome analyses suggest a sexual origin of heterokaryosis in a supposedly ancient asexual fungus.</title>
        <authorList>
            <person name="Ropars J."/>
            <person name="Sedzielewska K."/>
            <person name="Noel J."/>
            <person name="Charron P."/>
            <person name="Farinelli L."/>
            <person name="Marton T."/>
            <person name="Kruger M."/>
            <person name="Pelin A."/>
            <person name="Brachmann A."/>
            <person name="Corradi N."/>
        </authorList>
    </citation>
    <scope>NUCLEOTIDE SEQUENCE [LARGE SCALE GENOMIC DNA]</scope>
    <source>
        <strain evidence="2 3">A4</strain>
    </source>
</reference>
<dbReference type="EMBL" id="LLXI01001228">
    <property type="protein sequence ID" value="PKY52562.1"/>
    <property type="molecule type" value="Genomic_DNA"/>
</dbReference>
<protein>
    <submittedName>
        <fullName evidence="2">Uncharacterized protein</fullName>
    </submittedName>
</protein>
<dbReference type="VEuPathDB" id="FungiDB:FUN_001298"/>
<evidence type="ECO:0000313" key="2">
    <source>
        <dbReference type="EMBL" id="PKY52562.1"/>
    </source>
</evidence>
<evidence type="ECO:0000313" key="3">
    <source>
        <dbReference type="Proteomes" id="UP000234323"/>
    </source>
</evidence>